<dbReference type="PROSITE" id="PS51682">
    <property type="entry name" value="SAM_OMT_I"/>
    <property type="match status" value="1"/>
</dbReference>
<dbReference type="EMBL" id="JAUSRA010000001">
    <property type="protein sequence ID" value="MDP9799212.1"/>
    <property type="molecule type" value="Genomic_DNA"/>
</dbReference>
<sequence length="212" mass="22187">MNSLSAPRVRTVLNRLHAAADLDEDRPHPHVDAGASAQERADLLAGAYMPISARGGDLLYALIRAARPERVVEFGTSFGISTLYLAAAVTDNGAGHVLTTELSAAKVTAARANLAEAGLQDAVTVLAGDALTTLADTPGPIGVLLLDGWKELCLPVLRLLEDRLAPGALVVADDVSFPGMAPYLEYVRDPAAGYVSVEFPVGDGMEISCRAR</sequence>
<keyword evidence="3" id="KW-0949">S-adenosyl-L-methionine</keyword>
<keyword evidence="5" id="KW-1185">Reference proteome</keyword>
<evidence type="ECO:0000313" key="5">
    <source>
        <dbReference type="Proteomes" id="UP001240984"/>
    </source>
</evidence>
<accession>A0ABT9N682</accession>
<evidence type="ECO:0000256" key="3">
    <source>
        <dbReference type="ARBA" id="ARBA00022691"/>
    </source>
</evidence>
<name>A0ABT9N682_9ACTN</name>
<keyword evidence="2" id="KW-0808">Transferase</keyword>
<dbReference type="Pfam" id="PF13578">
    <property type="entry name" value="Methyltransf_24"/>
    <property type="match status" value="1"/>
</dbReference>
<reference evidence="4 5" key="1">
    <citation type="submission" date="2023-07" db="EMBL/GenBank/DDBJ databases">
        <title>Sequencing the genomes of 1000 actinobacteria strains.</title>
        <authorList>
            <person name="Klenk H.-P."/>
        </authorList>
    </citation>
    <scope>NUCLEOTIDE SEQUENCE [LARGE SCALE GENOMIC DNA]</scope>
    <source>
        <strain evidence="4 5">DSM 44710</strain>
    </source>
</reference>
<organism evidence="4 5">
    <name type="scientific">Catenuloplanes nepalensis</name>
    <dbReference type="NCBI Taxonomy" id="587533"/>
    <lineage>
        <taxon>Bacteria</taxon>
        <taxon>Bacillati</taxon>
        <taxon>Actinomycetota</taxon>
        <taxon>Actinomycetes</taxon>
        <taxon>Micromonosporales</taxon>
        <taxon>Micromonosporaceae</taxon>
        <taxon>Catenuloplanes</taxon>
    </lineage>
</organism>
<gene>
    <name evidence="4" type="ORF">J2S43_007724</name>
</gene>
<comment type="caution">
    <text evidence="4">The sequence shown here is derived from an EMBL/GenBank/DDBJ whole genome shotgun (WGS) entry which is preliminary data.</text>
</comment>
<evidence type="ECO:0000256" key="2">
    <source>
        <dbReference type="ARBA" id="ARBA00022679"/>
    </source>
</evidence>
<dbReference type="RefSeq" id="WP_306837924.1">
    <property type="nucleotide sequence ID" value="NZ_JAUSRA010000001.1"/>
</dbReference>
<dbReference type="PANTHER" id="PTHR43167">
    <property type="entry name" value="PUTATIVE (AFU_ORTHOLOGUE AFUA_6G01830)-RELATED"/>
    <property type="match status" value="1"/>
</dbReference>
<dbReference type="SUPFAM" id="SSF53335">
    <property type="entry name" value="S-adenosyl-L-methionine-dependent methyltransferases"/>
    <property type="match status" value="1"/>
</dbReference>
<dbReference type="InterPro" id="IPR029063">
    <property type="entry name" value="SAM-dependent_MTases_sf"/>
</dbReference>
<dbReference type="PANTHER" id="PTHR43167:SF1">
    <property type="entry name" value="PUTATIVE (AFU_ORTHOLOGUE AFUA_6G01830)-RELATED"/>
    <property type="match status" value="1"/>
</dbReference>
<evidence type="ECO:0000256" key="1">
    <source>
        <dbReference type="ARBA" id="ARBA00022603"/>
    </source>
</evidence>
<dbReference type="CDD" id="cd02440">
    <property type="entry name" value="AdoMet_MTases"/>
    <property type="match status" value="1"/>
</dbReference>
<protein>
    <submittedName>
        <fullName evidence="4">O-methyltransferase YrrM</fullName>
    </submittedName>
</protein>
<evidence type="ECO:0000313" key="4">
    <source>
        <dbReference type="EMBL" id="MDP9799212.1"/>
    </source>
</evidence>
<dbReference type="Proteomes" id="UP001240984">
    <property type="component" value="Unassembled WGS sequence"/>
</dbReference>
<dbReference type="Gene3D" id="3.40.50.150">
    <property type="entry name" value="Vaccinia Virus protein VP39"/>
    <property type="match status" value="1"/>
</dbReference>
<dbReference type="InterPro" id="IPR002935">
    <property type="entry name" value="SAM_O-MeTrfase"/>
</dbReference>
<proteinExistence type="predicted"/>
<keyword evidence="1" id="KW-0489">Methyltransferase</keyword>